<accession>A0A3R6AZ60</accession>
<evidence type="ECO:0000256" key="2">
    <source>
        <dbReference type="ARBA" id="ARBA00022840"/>
    </source>
</evidence>
<dbReference type="Pfam" id="PF02830">
    <property type="entry name" value="V4R"/>
    <property type="match status" value="1"/>
</dbReference>
<dbReference type="SUPFAM" id="SSF46689">
    <property type="entry name" value="Homeodomain-like"/>
    <property type="match status" value="1"/>
</dbReference>
<dbReference type="PANTHER" id="PTHR32071">
    <property type="entry name" value="TRANSCRIPTIONAL REGULATORY PROTEIN"/>
    <property type="match status" value="1"/>
</dbReference>
<dbReference type="Pfam" id="PF25601">
    <property type="entry name" value="AAA_lid_14"/>
    <property type="match status" value="1"/>
</dbReference>
<dbReference type="KEGG" id="gtl:EP073_10905"/>
<dbReference type="PANTHER" id="PTHR32071:SF119">
    <property type="entry name" value="SIGMA L-DEPENDENT TRANSCRIPTIONAL REGULATOR YPLP-RELATED"/>
    <property type="match status" value="1"/>
</dbReference>
<dbReference type="InterPro" id="IPR025944">
    <property type="entry name" value="Sigma_54_int_dom_CS"/>
</dbReference>
<dbReference type="InterPro" id="IPR025662">
    <property type="entry name" value="Sigma_54_int_dom_ATP-bd_1"/>
</dbReference>
<dbReference type="Pfam" id="PF06505">
    <property type="entry name" value="XylR_N"/>
    <property type="match status" value="1"/>
</dbReference>
<dbReference type="CDD" id="cd00009">
    <property type="entry name" value="AAA"/>
    <property type="match status" value="1"/>
</dbReference>
<dbReference type="Proteomes" id="UP000287502">
    <property type="component" value="Chromosome"/>
</dbReference>
<dbReference type="PROSITE" id="PS00688">
    <property type="entry name" value="SIGMA54_INTERACT_3"/>
    <property type="match status" value="1"/>
</dbReference>
<gene>
    <name evidence="7" type="ORF">EP073_10905</name>
</gene>
<evidence type="ECO:0000313" key="8">
    <source>
        <dbReference type="Proteomes" id="UP000287502"/>
    </source>
</evidence>
<evidence type="ECO:0000259" key="6">
    <source>
        <dbReference type="PROSITE" id="PS50045"/>
    </source>
</evidence>
<dbReference type="GO" id="GO:0005524">
    <property type="term" value="F:ATP binding"/>
    <property type="evidence" value="ECO:0007669"/>
    <property type="project" value="UniProtKB-KW"/>
</dbReference>
<dbReference type="SMART" id="SM00382">
    <property type="entry name" value="AAA"/>
    <property type="match status" value="1"/>
</dbReference>
<dbReference type="Gene3D" id="3.40.50.300">
    <property type="entry name" value="P-loop containing nucleotide triphosphate hydrolases"/>
    <property type="match status" value="1"/>
</dbReference>
<dbReference type="Gene3D" id="1.10.10.60">
    <property type="entry name" value="Homeodomain-like"/>
    <property type="match status" value="1"/>
</dbReference>
<keyword evidence="1" id="KW-0547">Nucleotide-binding</keyword>
<keyword evidence="5" id="KW-0804">Transcription</keyword>
<organism evidence="7 8">
    <name type="scientific">Geovibrio thiophilus</name>
    <dbReference type="NCBI Taxonomy" id="139438"/>
    <lineage>
        <taxon>Bacteria</taxon>
        <taxon>Pseudomonadati</taxon>
        <taxon>Deferribacterota</taxon>
        <taxon>Deferribacteres</taxon>
        <taxon>Deferribacterales</taxon>
        <taxon>Geovibrionaceae</taxon>
        <taxon>Geovibrio</taxon>
    </lineage>
</organism>
<dbReference type="SUPFAM" id="SSF52540">
    <property type="entry name" value="P-loop containing nucleoside triphosphate hydrolases"/>
    <property type="match status" value="1"/>
</dbReference>
<dbReference type="PROSITE" id="PS00676">
    <property type="entry name" value="SIGMA54_INTERACT_2"/>
    <property type="match status" value="1"/>
</dbReference>
<dbReference type="PRINTS" id="PR01590">
    <property type="entry name" value="HTHFIS"/>
</dbReference>
<evidence type="ECO:0000256" key="4">
    <source>
        <dbReference type="ARBA" id="ARBA00023125"/>
    </source>
</evidence>
<dbReference type="InterPro" id="IPR003593">
    <property type="entry name" value="AAA+_ATPase"/>
</dbReference>
<dbReference type="Pfam" id="PF00158">
    <property type="entry name" value="Sigma54_activat"/>
    <property type="match status" value="1"/>
</dbReference>
<dbReference type="InterPro" id="IPR058031">
    <property type="entry name" value="AAA_lid_NorR"/>
</dbReference>
<keyword evidence="3" id="KW-0805">Transcription regulation</keyword>
<dbReference type="InterPro" id="IPR002078">
    <property type="entry name" value="Sigma_54_int"/>
</dbReference>
<dbReference type="InterPro" id="IPR004096">
    <property type="entry name" value="V4R"/>
</dbReference>
<keyword evidence="8" id="KW-1185">Reference proteome</keyword>
<dbReference type="Gene3D" id="3.30.1380.20">
    <property type="entry name" value="Trafficking protein particle complex subunit 3"/>
    <property type="match status" value="1"/>
</dbReference>
<dbReference type="GO" id="GO:0006355">
    <property type="term" value="P:regulation of DNA-templated transcription"/>
    <property type="evidence" value="ECO:0007669"/>
    <property type="project" value="InterPro"/>
</dbReference>
<feature type="domain" description="Sigma-54 factor interaction" evidence="6">
    <location>
        <begin position="235"/>
        <end position="464"/>
    </location>
</feature>
<dbReference type="InterPro" id="IPR002197">
    <property type="entry name" value="HTH_Fis"/>
</dbReference>
<evidence type="ECO:0000256" key="1">
    <source>
        <dbReference type="ARBA" id="ARBA00022741"/>
    </source>
</evidence>
<dbReference type="OrthoDB" id="9804019at2"/>
<dbReference type="InterPro" id="IPR024096">
    <property type="entry name" value="NO_sig/Golgi_transp_ligand-bd"/>
</dbReference>
<dbReference type="InterPro" id="IPR025943">
    <property type="entry name" value="Sigma_54_int_dom_ATP-bd_2"/>
</dbReference>
<keyword evidence="2" id="KW-0067">ATP-binding</keyword>
<reference evidence="7 8" key="1">
    <citation type="submission" date="2019-01" db="EMBL/GenBank/DDBJ databases">
        <title>Geovibrio thiophilus DSM 11263, complete genome.</title>
        <authorList>
            <person name="Spring S."/>
            <person name="Bunk B."/>
            <person name="Sproer C."/>
        </authorList>
    </citation>
    <scope>NUCLEOTIDE SEQUENCE [LARGE SCALE GENOMIC DNA]</scope>
    <source>
        <strain evidence="7 8">DSM 11263</strain>
    </source>
</reference>
<dbReference type="Pfam" id="PF02954">
    <property type="entry name" value="HTH_8"/>
    <property type="match status" value="1"/>
</dbReference>
<dbReference type="SUPFAM" id="SSF111126">
    <property type="entry name" value="Ligand-binding domain in the NO signalling and Golgi transport"/>
    <property type="match status" value="1"/>
</dbReference>
<evidence type="ECO:0000313" key="7">
    <source>
        <dbReference type="EMBL" id="QAR33892.1"/>
    </source>
</evidence>
<dbReference type="RefSeq" id="WP_128467177.1">
    <property type="nucleotide sequence ID" value="NZ_CP035108.1"/>
</dbReference>
<keyword evidence="4" id="KW-0238">DNA-binding</keyword>
<dbReference type="PROSITE" id="PS00675">
    <property type="entry name" value="SIGMA54_INTERACT_1"/>
    <property type="match status" value="1"/>
</dbReference>
<dbReference type="InterPro" id="IPR010523">
    <property type="entry name" value="XylR_N"/>
</dbReference>
<dbReference type="AlphaFoldDB" id="A0A3R6AZ60"/>
<dbReference type="FunFam" id="3.40.50.300:FF:000006">
    <property type="entry name" value="DNA-binding transcriptional regulator NtrC"/>
    <property type="match status" value="1"/>
</dbReference>
<dbReference type="SMART" id="SM00989">
    <property type="entry name" value="V4R"/>
    <property type="match status" value="1"/>
</dbReference>
<evidence type="ECO:0000256" key="3">
    <source>
        <dbReference type="ARBA" id="ARBA00023015"/>
    </source>
</evidence>
<evidence type="ECO:0000256" key="5">
    <source>
        <dbReference type="ARBA" id="ARBA00023163"/>
    </source>
</evidence>
<dbReference type="EMBL" id="CP035108">
    <property type="protein sequence ID" value="QAR33892.1"/>
    <property type="molecule type" value="Genomic_DNA"/>
</dbReference>
<sequence>MDILNMRINDLLKVDPDSKVIYFMNQRVLIDDSISKGLLRKELIQIFGKYGAKNVLTRYGYAHGWRTAEILKNKFPKLLNSASGGAHLHILFGLFITTMIEQTDGSGDEPLIHSIIKSSHEAEQHLLHFGRSDEPVCWTLTGFASGYESFKHGRDVYFIETKCVGKGDAYCEIEGRFADKWGDALKEQLPFYGMDSINDIMNELTDRICSTEKKLKKTQMHLQNLELKKHAVEGMVIRSKKMQDIVNLAERTAKVCSPVLIVGDSGAGKEVLARYIHNSSSCAACPFIAVNCGAFTDSLLESELFGHAKGAFTGADREHKGLFEEAEGGTLFLDEIGETSPSMQVKLLRVLQEKEIRRLGENKPRKINVRIISATNRCLETEIKNGSFRKDLYYRLRVIELNIPPLRARTEDILPLAHFFLKQASAEMKTDVTGFSPAAAEVLLNYDWPGNVRELQNAVQRAAALCESRLIGASDLPPEINAADAGGYENSSFRTLEDMERAAVEKTLVHVKGNRKLAADRLGIGVATLYRKLKQYGLQ</sequence>
<proteinExistence type="predicted"/>
<dbReference type="InterPro" id="IPR027417">
    <property type="entry name" value="P-loop_NTPase"/>
</dbReference>
<dbReference type="GO" id="GO:0043565">
    <property type="term" value="F:sequence-specific DNA binding"/>
    <property type="evidence" value="ECO:0007669"/>
    <property type="project" value="InterPro"/>
</dbReference>
<protein>
    <submittedName>
        <fullName evidence="7">AAA family ATPase</fullName>
    </submittedName>
</protein>
<name>A0A3R6AZ60_9BACT</name>
<dbReference type="PROSITE" id="PS50045">
    <property type="entry name" value="SIGMA54_INTERACT_4"/>
    <property type="match status" value="1"/>
</dbReference>
<dbReference type="Gene3D" id="1.10.8.60">
    <property type="match status" value="1"/>
</dbReference>
<dbReference type="InterPro" id="IPR009057">
    <property type="entry name" value="Homeodomain-like_sf"/>
</dbReference>